<accession>A0AAP7GYK5</accession>
<proteinExistence type="predicted"/>
<dbReference type="AlphaFoldDB" id="A0AAP7GYK5"/>
<dbReference type="RefSeq" id="WP_065295065.1">
    <property type="nucleotide sequence ID" value="NZ_MAQE01000012.1"/>
</dbReference>
<dbReference type="PANTHER" id="PTHR40658:SF3">
    <property type="entry name" value="CLBS_DFSB FAMILY FOUR-HELIX BUNDLE PROTEIN"/>
    <property type="match status" value="1"/>
</dbReference>
<dbReference type="Gene3D" id="1.20.120.450">
    <property type="entry name" value="dinb family like domain"/>
    <property type="match status" value="1"/>
</dbReference>
<protein>
    <submittedName>
        <fullName evidence="1">Cytoplasmic protein</fullName>
    </submittedName>
</protein>
<dbReference type="EMBL" id="MAQE01000012">
    <property type="protein sequence ID" value="OBY52570.1"/>
    <property type="molecule type" value="Genomic_DNA"/>
</dbReference>
<name>A0AAP7GYK5_AGGAP</name>
<gene>
    <name evidence="1" type="ORF">BBB52_04275</name>
</gene>
<dbReference type="InterPro" id="IPR034660">
    <property type="entry name" value="DinB/YfiT-like"/>
</dbReference>
<dbReference type="PANTHER" id="PTHR40658">
    <property type="match status" value="1"/>
</dbReference>
<evidence type="ECO:0000313" key="2">
    <source>
        <dbReference type="Proteomes" id="UP000092746"/>
    </source>
</evidence>
<comment type="caution">
    <text evidence="1">The sequence shown here is derived from an EMBL/GenBank/DDBJ whole genome shotgun (WGS) entry which is preliminary data.</text>
</comment>
<reference evidence="1 2" key="1">
    <citation type="submission" date="2016-06" db="EMBL/GenBank/DDBJ databases">
        <title>Simultaneous identification of Haemophilus influenzae and Haemophilus haemolyticus using TaqMan real-time PCR.</title>
        <authorList>
            <person name="Price E.P."/>
            <person name="Sarovich D.S."/>
            <person name="Harris T."/>
            <person name="Spargo J.C."/>
            <person name="Nosworthy E."/>
            <person name="Beissbarth J."/>
            <person name="Smith-Vaughan H."/>
        </authorList>
    </citation>
    <scope>NUCLEOTIDE SEQUENCE [LARGE SCALE GENOMIC DNA]</scope>
    <source>
        <strain evidence="1 2">ATCC 7901</strain>
    </source>
</reference>
<organism evidence="1 2">
    <name type="scientific">Aggregatibacter aphrophilus</name>
    <name type="common">Haemophilus aphrophilus</name>
    <dbReference type="NCBI Taxonomy" id="732"/>
    <lineage>
        <taxon>Bacteria</taxon>
        <taxon>Pseudomonadati</taxon>
        <taxon>Pseudomonadota</taxon>
        <taxon>Gammaproteobacteria</taxon>
        <taxon>Pasteurellales</taxon>
        <taxon>Pasteurellaceae</taxon>
        <taxon>Aggregatibacter</taxon>
    </lineage>
</organism>
<dbReference type="PIRSF" id="PIRSF031551">
    <property type="entry name" value="DUF1706"/>
    <property type="match status" value="1"/>
</dbReference>
<dbReference type="Pfam" id="PF08020">
    <property type="entry name" value="DUF1706"/>
    <property type="match status" value="1"/>
</dbReference>
<evidence type="ECO:0000313" key="1">
    <source>
        <dbReference type="EMBL" id="OBY52570.1"/>
    </source>
</evidence>
<sequence length="177" mass="20912">MRSYKDKSELIEAIQTSLQKYLLEFEGIDESMKDQRLIAEDKTPSEHLSYQLGWVNMLLAWERDEQAGKIVQTPAEGCKWNHLGVLYEHFYQVYGRYSLVEQQRLLKCAVVELCTWIDTLNEIELFQPEQRRWATTSAKWALWKWVHINTVAPFTNFLSKIRKWKKVAGNKQISLSN</sequence>
<dbReference type="Proteomes" id="UP000092746">
    <property type="component" value="Unassembled WGS sequence"/>
</dbReference>
<dbReference type="InterPro" id="IPR012550">
    <property type="entry name" value="DUF1706"/>
</dbReference>